<dbReference type="InterPro" id="IPR027417">
    <property type="entry name" value="P-loop_NTPase"/>
</dbReference>
<name>A0ABM8XZN5_9BURK</name>
<dbReference type="InterPro" id="IPR020003">
    <property type="entry name" value="ATPase_a/bsu_AS"/>
</dbReference>
<keyword evidence="4" id="KW-0547">Nucleotide-binding</keyword>
<dbReference type="InterPro" id="IPR003593">
    <property type="entry name" value="AAA+_ATPase"/>
</dbReference>
<evidence type="ECO:0000256" key="1">
    <source>
        <dbReference type="ARBA" id="ARBA00004496"/>
    </source>
</evidence>
<keyword evidence="6" id="KW-0653">Protein transport</keyword>
<dbReference type="Gene3D" id="3.40.50.12240">
    <property type="match status" value="1"/>
</dbReference>
<evidence type="ECO:0000256" key="7">
    <source>
        <dbReference type="ARBA" id="ARBA00022967"/>
    </source>
</evidence>
<comment type="subcellular location">
    <subcellularLocation>
        <location evidence="1">Cytoplasm</location>
    </subcellularLocation>
</comment>
<dbReference type="InterPro" id="IPR040627">
    <property type="entry name" value="T3SS_ATPase_C"/>
</dbReference>
<evidence type="ECO:0000256" key="6">
    <source>
        <dbReference type="ARBA" id="ARBA00022927"/>
    </source>
</evidence>
<comment type="caution">
    <text evidence="10">The sequence shown here is derived from an EMBL/GenBank/DDBJ whole genome shotgun (WGS) entry which is preliminary data.</text>
</comment>
<dbReference type="InterPro" id="IPR000194">
    <property type="entry name" value="ATPase_F1/V1/A1_a/bsu_nucl-bd"/>
</dbReference>
<keyword evidence="7" id="KW-1278">Translocase</keyword>
<dbReference type="Proteomes" id="UP000706525">
    <property type="component" value="Unassembled WGS sequence"/>
</dbReference>
<dbReference type="PROSITE" id="PS00152">
    <property type="entry name" value="ATPASE_ALPHA_BETA"/>
    <property type="match status" value="1"/>
</dbReference>
<evidence type="ECO:0000256" key="8">
    <source>
        <dbReference type="ARBA" id="ARBA00034006"/>
    </source>
</evidence>
<evidence type="ECO:0000256" key="4">
    <source>
        <dbReference type="ARBA" id="ARBA00022741"/>
    </source>
</evidence>
<protein>
    <submittedName>
        <fullName evidence="10">ATP synthase YscN</fullName>
    </submittedName>
</protein>
<keyword evidence="11" id="KW-1185">Reference proteome</keyword>
<evidence type="ECO:0000313" key="10">
    <source>
        <dbReference type="EMBL" id="CAG9185921.1"/>
    </source>
</evidence>
<keyword evidence="2" id="KW-0813">Transport</keyword>
<dbReference type="PANTHER" id="PTHR15184">
    <property type="entry name" value="ATP SYNTHASE"/>
    <property type="match status" value="1"/>
</dbReference>
<evidence type="ECO:0000256" key="5">
    <source>
        <dbReference type="ARBA" id="ARBA00022840"/>
    </source>
</evidence>
<feature type="domain" description="AAA+ ATPase" evidence="9">
    <location>
        <begin position="163"/>
        <end position="344"/>
    </location>
</feature>
<dbReference type="CDD" id="cd01136">
    <property type="entry name" value="ATPase_flagellum-secretory_path_III"/>
    <property type="match status" value="1"/>
</dbReference>
<comment type="catalytic activity">
    <reaction evidence="8">
        <text>ATP + H2O + cellular proteinSide 1 = ADP + phosphate + cellular proteinSide 2.</text>
        <dbReference type="EC" id="7.4.2.8"/>
    </reaction>
</comment>
<dbReference type="Pfam" id="PF18269">
    <property type="entry name" value="T3SS_ATPase_C"/>
    <property type="match status" value="1"/>
</dbReference>
<dbReference type="Pfam" id="PF00006">
    <property type="entry name" value="ATP-synt_ab"/>
    <property type="match status" value="1"/>
</dbReference>
<dbReference type="SMART" id="SM00382">
    <property type="entry name" value="AAA"/>
    <property type="match status" value="1"/>
</dbReference>
<proteinExistence type="predicted"/>
<dbReference type="SUPFAM" id="SSF52540">
    <property type="entry name" value="P-loop containing nucleoside triphosphate hydrolases"/>
    <property type="match status" value="1"/>
</dbReference>
<sequence>MMYSIDMERAAQLTEARLDHVSSLPSFSPERFGRVVEVGPTLLRAAIDGVGLGEVCSVADTLAEVVSVSSDAALLSPFSEPQGMKCGTLVRPHGGPHCVPVGEFLIGSVVDGLGRQLSGSPAPDGCEQRPLEASVPDPLTRAIIDTPLPLGVKAIDGVLTCGVGQRVGIFAAAGGGKSSLLGMICGGTTADVVILCLVGERGREVREFIEHTLTEDARRRSVIVVSTSDRPAIERLKAVYTATTIAEYFRDQGLNVLLMVDSLTRFARAGREIGLAAGEPPAAGSFPPSVFARLPRLLERTGCAATGSITGIYTVLVEADNMNEPIADEVRSILDGHIVLSRRLAEMNHYPAIDIEKSKSRVMHQVTGEHHRQLAGLAVELSARYREVELLVRVGEYARGNDPEADKAVDRRSALNGFLRQARGERFSLDETIARLAAAVTS</sequence>
<keyword evidence="5" id="KW-0067">ATP-binding</keyword>
<keyword evidence="3" id="KW-0963">Cytoplasm</keyword>
<dbReference type="PANTHER" id="PTHR15184:SF62">
    <property type="entry name" value="SPI-2 TYPE 3 SECRETION SYSTEM ATPASE"/>
    <property type="match status" value="1"/>
</dbReference>
<reference evidence="10 11" key="1">
    <citation type="submission" date="2021-08" db="EMBL/GenBank/DDBJ databases">
        <authorList>
            <person name="Peeters C."/>
        </authorList>
    </citation>
    <scope>NUCLEOTIDE SEQUENCE [LARGE SCALE GENOMIC DNA]</scope>
    <source>
        <strain evidence="10 11">LMG 32289</strain>
    </source>
</reference>
<accession>A0ABM8XZN5</accession>
<organism evidence="10 11">
    <name type="scientific">Cupriavidus pampae</name>
    <dbReference type="NCBI Taxonomy" id="659251"/>
    <lineage>
        <taxon>Bacteria</taxon>
        <taxon>Pseudomonadati</taxon>
        <taxon>Pseudomonadota</taxon>
        <taxon>Betaproteobacteria</taxon>
        <taxon>Burkholderiales</taxon>
        <taxon>Burkholderiaceae</taxon>
        <taxon>Cupriavidus</taxon>
    </lineage>
</organism>
<gene>
    <name evidence="10" type="primary">yscN_2</name>
    <name evidence="10" type="ORF">LMG32289_06162</name>
</gene>
<evidence type="ECO:0000256" key="2">
    <source>
        <dbReference type="ARBA" id="ARBA00022448"/>
    </source>
</evidence>
<evidence type="ECO:0000313" key="11">
    <source>
        <dbReference type="Proteomes" id="UP000706525"/>
    </source>
</evidence>
<dbReference type="InterPro" id="IPR050053">
    <property type="entry name" value="ATPase_alpha/beta_chains"/>
</dbReference>
<dbReference type="EMBL" id="CAJZAG010000016">
    <property type="protein sequence ID" value="CAG9185921.1"/>
    <property type="molecule type" value="Genomic_DNA"/>
</dbReference>
<dbReference type="NCBIfam" id="TIGR01026">
    <property type="entry name" value="fliI_yscN"/>
    <property type="match status" value="1"/>
</dbReference>
<dbReference type="InterPro" id="IPR005714">
    <property type="entry name" value="ATPase_T3SS_FliI/YscN"/>
</dbReference>
<evidence type="ECO:0000256" key="3">
    <source>
        <dbReference type="ARBA" id="ARBA00022490"/>
    </source>
</evidence>
<evidence type="ECO:0000259" key="9">
    <source>
        <dbReference type="SMART" id="SM00382"/>
    </source>
</evidence>